<dbReference type="PANTHER" id="PTHR33332">
    <property type="entry name" value="REVERSE TRANSCRIPTASE DOMAIN-CONTAINING PROTEIN"/>
    <property type="match status" value="1"/>
</dbReference>
<dbReference type="Proteomes" id="UP001549921">
    <property type="component" value="Unassembled WGS sequence"/>
</dbReference>
<dbReference type="AlphaFoldDB" id="A0ABD0TQH3"/>
<proteinExistence type="predicted"/>
<name>A0ABD0TQH3_LOXSC</name>
<evidence type="ECO:0000313" key="1">
    <source>
        <dbReference type="EMBL" id="KAL0851598.1"/>
    </source>
</evidence>
<reference evidence="1 2" key="1">
    <citation type="submission" date="2024-06" db="EMBL/GenBank/DDBJ databases">
        <title>A chromosome-level genome assembly of beet webworm, Loxostege sticticalis.</title>
        <authorList>
            <person name="Zhang Y."/>
        </authorList>
    </citation>
    <scope>NUCLEOTIDE SEQUENCE [LARGE SCALE GENOMIC DNA]</scope>
    <source>
        <strain evidence="1">AQ028</strain>
        <tissue evidence="1">Male pupae</tissue>
    </source>
</reference>
<dbReference type="EMBL" id="JBEDNZ010000002">
    <property type="protein sequence ID" value="KAL0851598.1"/>
    <property type="molecule type" value="Genomic_DNA"/>
</dbReference>
<comment type="caution">
    <text evidence="1">The sequence shown here is derived from an EMBL/GenBank/DDBJ whole genome shotgun (WGS) entry which is preliminary data.</text>
</comment>
<sequence length="227" mass="26330">MNEDLDGVATWSTRNALVLNPSKSKFMVLGTKRQIDRIVAADPRVAVMGNTVNRVDEAKNLGVMLDSRLRFESHVQNLFKICFYRLKVLYKVRSFLSEKARITLVESLILSKLNYADLVYGPRLSVGSQQRIQRIQNACCRFCFNIPPRSHVTPYLNSASMLNMESRRRLHLATMMFDLVKFKNPEYLYAKLKFSVSQRVIMVNIFITKTYFLILKFGHQYNLISEC</sequence>
<protein>
    <submittedName>
        <fullName evidence="1">Uncharacterized protein</fullName>
    </submittedName>
</protein>
<organism evidence="1 2">
    <name type="scientific">Loxostege sticticalis</name>
    <name type="common">Beet webworm moth</name>
    <dbReference type="NCBI Taxonomy" id="481309"/>
    <lineage>
        <taxon>Eukaryota</taxon>
        <taxon>Metazoa</taxon>
        <taxon>Ecdysozoa</taxon>
        <taxon>Arthropoda</taxon>
        <taxon>Hexapoda</taxon>
        <taxon>Insecta</taxon>
        <taxon>Pterygota</taxon>
        <taxon>Neoptera</taxon>
        <taxon>Endopterygota</taxon>
        <taxon>Lepidoptera</taxon>
        <taxon>Glossata</taxon>
        <taxon>Ditrysia</taxon>
        <taxon>Pyraloidea</taxon>
        <taxon>Crambidae</taxon>
        <taxon>Pyraustinae</taxon>
        <taxon>Loxostege</taxon>
    </lineage>
</organism>
<evidence type="ECO:0000313" key="2">
    <source>
        <dbReference type="Proteomes" id="UP001549921"/>
    </source>
</evidence>
<accession>A0ABD0TQH3</accession>
<gene>
    <name evidence="1" type="ORF">ABMA28_007377</name>
</gene>